<keyword evidence="2" id="KW-1185">Reference proteome</keyword>
<dbReference type="AlphaFoldDB" id="Q250E2"/>
<dbReference type="KEGG" id="dsy:DSY0561"/>
<evidence type="ECO:0000313" key="2">
    <source>
        <dbReference type="Proteomes" id="UP000001946"/>
    </source>
</evidence>
<dbReference type="Proteomes" id="UP000001946">
    <property type="component" value="Chromosome"/>
</dbReference>
<dbReference type="EMBL" id="AP008230">
    <property type="protein sequence ID" value="BAE82350.1"/>
    <property type="molecule type" value="Genomic_DNA"/>
</dbReference>
<organism evidence="1 2">
    <name type="scientific">Desulfitobacterium hafniense (strain Y51)</name>
    <dbReference type="NCBI Taxonomy" id="138119"/>
    <lineage>
        <taxon>Bacteria</taxon>
        <taxon>Bacillati</taxon>
        <taxon>Bacillota</taxon>
        <taxon>Clostridia</taxon>
        <taxon>Eubacteriales</taxon>
        <taxon>Desulfitobacteriaceae</taxon>
        <taxon>Desulfitobacterium</taxon>
    </lineage>
</organism>
<dbReference type="HOGENOM" id="CLU_1977927_0_0_9"/>
<proteinExistence type="predicted"/>
<protein>
    <submittedName>
        <fullName evidence="1">Uncharacterized protein</fullName>
    </submittedName>
</protein>
<accession>Q250E2</accession>
<sequence length="126" mass="14568">MPKIGLRTIALLVHHSCMKDNEILLFDLIHLKITAFNIPVLNIAHIKNLAGKFAVFQGKALVHHIKMCTYMPKLLVLPIILYPFQEFIQHPSCQFIRQINAHILFLLSDHFHCYCYSLFPNCNVIS</sequence>
<evidence type="ECO:0000313" key="1">
    <source>
        <dbReference type="EMBL" id="BAE82350.1"/>
    </source>
</evidence>
<gene>
    <name evidence="1" type="ordered locus">DSY0561</name>
</gene>
<reference evidence="1 2" key="1">
    <citation type="journal article" date="2006" name="J. Bacteriol.">
        <title>Complete genome sequence of the dehalorespiring bacterium Desulfitobacterium hafniense Y51 and comparison with Dehalococcoides ethenogenes 195.</title>
        <authorList>
            <person name="Nonaka H."/>
            <person name="Keresztes G."/>
            <person name="Shinoda Y."/>
            <person name="Ikenaga Y."/>
            <person name="Abe M."/>
            <person name="Naito K."/>
            <person name="Inatomi K."/>
            <person name="Furukawa K."/>
            <person name="Inui M."/>
            <person name="Yukawa H."/>
        </authorList>
    </citation>
    <scope>NUCLEOTIDE SEQUENCE [LARGE SCALE GENOMIC DNA]</scope>
    <source>
        <strain evidence="1 2">Y51</strain>
    </source>
</reference>
<name>Q250E2_DESHY</name>